<dbReference type="InterPro" id="IPR035909">
    <property type="entry name" value="CheB_C"/>
</dbReference>
<dbReference type="SMART" id="SM00448">
    <property type="entry name" value="REC"/>
    <property type="match status" value="1"/>
</dbReference>
<evidence type="ECO:0000259" key="8">
    <source>
        <dbReference type="PROSITE" id="PS50110"/>
    </source>
</evidence>
<evidence type="ECO:0000256" key="6">
    <source>
        <dbReference type="PROSITE-ProRule" id="PRU00050"/>
    </source>
</evidence>
<comment type="caution">
    <text evidence="10">The sequence shown here is derived from an EMBL/GenBank/DDBJ whole genome shotgun (WGS) entry which is preliminary data.</text>
</comment>
<dbReference type="Proteomes" id="UP000741863">
    <property type="component" value="Unassembled WGS sequence"/>
</dbReference>
<dbReference type="SUPFAM" id="SSF52738">
    <property type="entry name" value="Methylesterase CheB, C-terminal domain"/>
    <property type="match status" value="1"/>
</dbReference>
<protein>
    <recommendedName>
        <fullName evidence="5">Protein-glutamate methylesterase/protein-glutamine glutaminase</fullName>
        <ecNumber evidence="5">3.1.1.61</ecNumber>
        <ecNumber evidence="5">3.5.1.44</ecNumber>
    </recommendedName>
</protein>
<comment type="catalytic activity">
    <reaction evidence="4 5">
        <text>[protein]-L-glutamate 5-O-methyl ester + H2O = L-glutamyl-[protein] + methanol + H(+)</text>
        <dbReference type="Rhea" id="RHEA:23236"/>
        <dbReference type="Rhea" id="RHEA-COMP:10208"/>
        <dbReference type="Rhea" id="RHEA-COMP:10311"/>
        <dbReference type="ChEBI" id="CHEBI:15377"/>
        <dbReference type="ChEBI" id="CHEBI:15378"/>
        <dbReference type="ChEBI" id="CHEBI:17790"/>
        <dbReference type="ChEBI" id="CHEBI:29973"/>
        <dbReference type="ChEBI" id="CHEBI:82795"/>
        <dbReference type="EC" id="3.1.1.61"/>
    </reaction>
</comment>
<dbReference type="CDD" id="cd16432">
    <property type="entry name" value="CheB_Rec"/>
    <property type="match status" value="1"/>
</dbReference>
<comment type="similarity">
    <text evidence="5">Belongs to the CheB family.</text>
</comment>
<feature type="active site" evidence="5 6">
    <location>
        <position position="167"/>
    </location>
</feature>
<keyword evidence="1 5" id="KW-0963">Cytoplasm</keyword>
<evidence type="ECO:0000256" key="1">
    <source>
        <dbReference type="ARBA" id="ARBA00022490"/>
    </source>
</evidence>
<dbReference type="InterPro" id="IPR001789">
    <property type="entry name" value="Sig_transdc_resp-reg_receiver"/>
</dbReference>
<dbReference type="Pfam" id="PF01339">
    <property type="entry name" value="CheB_methylest"/>
    <property type="match status" value="1"/>
</dbReference>
<dbReference type="PANTHER" id="PTHR42872">
    <property type="entry name" value="PROTEIN-GLUTAMATE METHYLESTERASE/PROTEIN-GLUTAMINE GLUTAMINASE"/>
    <property type="match status" value="1"/>
</dbReference>
<comment type="PTM">
    <text evidence="5">Phosphorylated by CheA. Phosphorylation of the N-terminal regulatory domain activates the methylesterase activity.</text>
</comment>
<comment type="subcellular location">
    <subcellularLocation>
        <location evidence="5">Cytoplasm</location>
    </subcellularLocation>
</comment>
<keyword evidence="11" id="KW-1185">Reference proteome</keyword>
<comment type="domain">
    <text evidence="5">Contains a C-terminal catalytic domain, and an N-terminal region which modulates catalytic activity.</text>
</comment>
<evidence type="ECO:0000256" key="7">
    <source>
        <dbReference type="PROSITE-ProRule" id="PRU00169"/>
    </source>
</evidence>
<dbReference type="InterPro" id="IPR000673">
    <property type="entry name" value="Sig_transdc_resp-reg_Me-estase"/>
</dbReference>
<keyword evidence="5 7" id="KW-0597">Phosphoprotein</keyword>
<evidence type="ECO:0000313" key="10">
    <source>
        <dbReference type="EMBL" id="MBM7632612.1"/>
    </source>
</evidence>
<dbReference type="CDD" id="cd17541">
    <property type="entry name" value="REC_CheB-like"/>
    <property type="match status" value="1"/>
</dbReference>
<organism evidence="10 11">
    <name type="scientific">Geomicrobium sediminis</name>
    <dbReference type="NCBI Taxonomy" id="1347788"/>
    <lineage>
        <taxon>Bacteria</taxon>
        <taxon>Bacillati</taxon>
        <taxon>Bacillota</taxon>
        <taxon>Bacilli</taxon>
        <taxon>Bacillales</taxon>
        <taxon>Geomicrobium</taxon>
    </lineage>
</organism>
<keyword evidence="3 5" id="KW-0378">Hydrolase</keyword>
<keyword evidence="2 5" id="KW-0145">Chemotaxis</keyword>
<feature type="active site" evidence="5 6">
    <location>
        <position position="193"/>
    </location>
</feature>
<dbReference type="InterPro" id="IPR011006">
    <property type="entry name" value="CheY-like_superfamily"/>
</dbReference>
<accession>A0ABS2PBD1</accession>
<evidence type="ECO:0000256" key="5">
    <source>
        <dbReference type="HAMAP-Rule" id="MF_00099"/>
    </source>
</evidence>
<feature type="domain" description="Response regulatory" evidence="8">
    <location>
        <begin position="3"/>
        <end position="122"/>
    </location>
</feature>
<dbReference type="PROSITE" id="PS50110">
    <property type="entry name" value="RESPONSE_REGULATORY"/>
    <property type="match status" value="1"/>
</dbReference>
<dbReference type="EC" id="3.1.1.61" evidence="5"/>
<dbReference type="InterPro" id="IPR008248">
    <property type="entry name" value="CheB-like"/>
</dbReference>
<dbReference type="GO" id="GO:0008984">
    <property type="term" value="F:protein-glutamate methylesterase activity"/>
    <property type="evidence" value="ECO:0007669"/>
    <property type="project" value="UniProtKB-EC"/>
</dbReference>
<dbReference type="SUPFAM" id="SSF52172">
    <property type="entry name" value="CheY-like"/>
    <property type="match status" value="1"/>
</dbReference>
<comment type="function">
    <text evidence="5">Involved in chemotaxis. Part of a chemotaxis signal transduction system that modulates chemotaxis in response to various stimuli. Catalyzes the demethylation of specific methylglutamate residues introduced into the chemoreceptors (methyl-accepting chemotaxis proteins or MCP) by CheR. Also mediates the irreversible deamidation of specific glutamine residues to glutamic acid.</text>
</comment>
<gene>
    <name evidence="5" type="primary">cheB</name>
    <name evidence="10" type="ORF">JOD17_001706</name>
</gene>
<dbReference type="Gene3D" id="3.40.50.180">
    <property type="entry name" value="Methylesterase CheB, C-terminal domain"/>
    <property type="match status" value="1"/>
</dbReference>
<feature type="active site" evidence="5 6">
    <location>
        <position position="292"/>
    </location>
</feature>
<evidence type="ECO:0000256" key="3">
    <source>
        <dbReference type="ARBA" id="ARBA00022801"/>
    </source>
</evidence>
<feature type="domain" description="CheB-type methylesterase" evidence="9">
    <location>
        <begin position="155"/>
        <end position="351"/>
    </location>
</feature>
<feature type="modified residue" description="4-aspartylphosphate" evidence="5 7">
    <location>
        <position position="56"/>
    </location>
</feature>
<evidence type="ECO:0000313" key="11">
    <source>
        <dbReference type="Proteomes" id="UP000741863"/>
    </source>
</evidence>
<dbReference type="NCBIfam" id="NF001965">
    <property type="entry name" value="PRK00742.1"/>
    <property type="match status" value="1"/>
</dbReference>
<dbReference type="Gene3D" id="3.40.50.2300">
    <property type="match status" value="1"/>
</dbReference>
<dbReference type="PANTHER" id="PTHR42872:SF6">
    <property type="entry name" value="PROTEIN-GLUTAMATE METHYLESTERASE_PROTEIN-GLUTAMINE GLUTAMINASE"/>
    <property type="match status" value="1"/>
</dbReference>
<dbReference type="RefSeq" id="WP_204696952.1">
    <property type="nucleotide sequence ID" value="NZ_JAFBEC010000004.1"/>
</dbReference>
<evidence type="ECO:0000256" key="2">
    <source>
        <dbReference type="ARBA" id="ARBA00022500"/>
    </source>
</evidence>
<sequence length="351" mass="38458">MISVLVVDDSAFMRKWMSDAINQQEDLQVVAIAKNGKQAIELITKGTISVDVITMDVEMPVIDGLEAVEVIMEQNPTPIIMVSTLTRQGATETIRALTLGAFDFVQKPSGAISLNMELVEEELFTKIRLAKQANVQSTDTERARPNASVNDEINRSATKKVIAIGASTGGPRVLQHVLERLPPLDVPIFIVQHMPKAFTETFAQRLDRICKMPVKEATDGERVKNGVVYVAPGDRHMLIKELMSGTKTIELRVDSPYGRDIHQPSVNSLFYSLATIEKTNVLAVVLTGMGNDGMNGLTLLKKEQEVTVIAESKQSAVVYGMPKAVIDTGLADYVVPAKQMATEMLKALRIL</sequence>
<reference evidence="10 11" key="1">
    <citation type="submission" date="2021-01" db="EMBL/GenBank/DDBJ databases">
        <title>Genomic Encyclopedia of Type Strains, Phase IV (KMG-IV): sequencing the most valuable type-strain genomes for metagenomic binning, comparative biology and taxonomic classification.</title>
        <authorList>
            <person name="Goeker M."/>
        </authorList>
    </citation>
    <scope>NUCLEOTIDE SEQUENCE [LARGE SCALE GENOMIC DNA]</scope>
    <source>
        <strain evidence="10 11">DSM 25540</strain>
    </source>
</reference>
<comment type="catalytic activity">
    <reaction evidence="5">
        <text>L-glutaminyl-[protein] + H2O = L-glutamyl-[protein] + NH4(+)</text>
        <dbReference type="Rhea" id="RHEA:16441"/>
        <dbReference type="Rhea" id="RHEA-COMP:10207"/>
        <dbReference type="Rhea" id="RHEA-COMP:10208"/>
        <dbReference type="ChEBI" id="CHEBI:15377"/>
        <dbReference type="ChEBI" id="CHEBI:28938"/>
        <dbReference type="ChEBI" id="CHEBI:29973"/>
        <dbReference type="ChEBI" id="CHEBI:30011"/>
        <dbReference type="EC" id="3.5.1.44"/>
    </reaction>
</comment>
<dbReference type="PROSITE" id="PS50122">
    <property type="entry name" value="CHEB"/>
    <property type="match status" value="1"/>
</dbReference>
<name>A0ABS2PBD1_9BACL</name>
<evidence type="ECO:0000256" key="4">
    <source>
        <dbReference type="ARBA" id="ARBA00048267"/>
    </source>
</evidence>
<dbReference type="Pfam" id="PF00072">
    <property type="entry name" value="Response_reg"/>
    <property type="match status" value="1"/>
</dbReference>
<dbReference type="PIRSF" id="PIRSF000876">
    <property type="entry name" value="RR_chemtxs_CheB"/>
    <property type="match status" value="1"/>
</dbReference>
<evidence type="ECO:0000259" key="9">
    <source>
        <dbReference type="PROSITE" id="PS50122"/>
    </source>
</evidence>
<dbReference type="HAMAP" id="MF_00099">
    <property type="entry name" value="CheB_chemtxs"/>
    <property type="match status" value="1"/>
</dbReference>
<proteinExistence type="inferred from homology"/>
<dbReference type="EMBL" id="JAFBEC010000004">
    <property type="protein sequence ID" value="MBM7632612.1"/>
    <property type="molecule type" value="Genomic_DNA"/>
</dbReference>
<dbReference type="EC" id="3.5.1.44" evidence="5"/>